<protein>
    <submittedName>
        <fullName evidence="1">Phosphonatase-like hydrolase</fullName>
    </submittedName>
</protein>
<comment type="caution">
    <text evidence="1">The sequence shown here is derived from an EMBL/GenBank/DDBJ whole genome shotgun (WGS) entry which is preliminary data.</text>
</comment>
<dbReference type="EMBL" id="JAATVY010000029">
    <property type="protein sequence ID" value="NJC73407.1"/>
    <property type="molecule type" value="Genomic_DNA"/>
</dbReference>
<dbReference type="PANTHER" id="PTHR43434:SF19">
    <property type="entry name" value="PHOSPHONOACETALDEHYDE HYDROLASE"/>
    <property type="match status" value="1"/>
</dbReference>
<dbReference type="InterPro" id="IPR050155">
    <property type="entry name" value="HAD-like_hydrolase_sf"/>
</dbReference>
<dbReference type="InterPro" id="IPR023214">
    <property type="entry name" value="HAD_sf"/>
</dbReference>
<accession>A0ABX0Y7M6</accession>
<organism evidence="1 2">
    <name type="scientific">Planosporangium thailandense</name>
    <dbReference type="NCBI Taxonomy" id="765197"/>
    <lineage>
        <taxon>Bacteria</taxon>
        <taxon>Bacillati</taxon>
        <taxon>Actinomycetota</taxon>
        <taxon>Actinomycetes</taxon>
        <taxon>Micromonosporales</taxon>
        <taxon>Micromonosporaceae</taxon>
        <taxon>Planosporangium</taxon>
    </lineage>
</organism>
<dbReference type="Proteomes" id="UP000722989">
    <property type="component" value="Unassembled WGS sequence"/>
</dbReference>
<dbReference type="InterPro" id="IPR022468">
    <property type="entry name" value="PhnX-like"/>
</dbReference>
<dbReference type="Gene3D" id="3.40.50.1000">
    <property type="entry name" value="HAD superfamily/HAD-like"/>
    <property type="match status" value="1"/>
</dbReference>
<name>A0ABX0Y7M6_9ACTN</name>
<dbReference type="PANTHER" id="PTHR43434">
    <property type="entry name" value="PHOSPHOGLYCOLATE PHOSPHATASE"/>
    <property type="match status" value="1"/>
</dbReference>
<evidence type="ECO:0000313" key="1">
    <source>
        <dbReference type="EMBL" id="NJC73407.1"/>
    </source>
</evidence>
<keyword evidence="2" id="KW-1185">Reference proteome</keyword>
<dbReference type="NCBIfam" id="TIGR03351">
    <property type="entry name" value="PhnX-like"/>
    <property type="match status" value="1"/>
</dbReference>
<dbReference type="Pfam" id="PF00702">
    <property type="entry name" value="Hydrolase"/>
    <property type="match status" value="1"/>
</dbReference>
<dbReference type="InterPro" id="IPR036412">
    <property type="entry name" value="HAD-like_sf"/>
</dbReference>
<dbReference type="SUPFAM" id="SSF56784">
    <property type="entry name" value="HAD-like"/>
    <property type="match status" value="1"/>
</dbReference>
<evidence type="ECO:0000313" key="2">
    <source>
        <dbReference type="Proteomes" id="UP000722989"/>
    </source>
</evidence>
<proteinExistence type="predicted"/>
<reference evidence="1 2" key="1">
    <citation type="submission" date="2020-03" db="EMBL/GenBank/DDBJ databases">
        <title>WGS of the type strain of Planosporangium spp.</title>
        <authorList>
            <person name="Thawai C."/>
        </authorList>
    </citation>
    <scope>NUCLEOTIDE SEQUENCE [LARGE SCALE GENOMIC DNA]</scope>
    <source>
        <strain evidence="1 2">TBRC 5610</strain>
    </source>
</reference>
<sequence>MAGTTIRDDGLVDQAFTVAVAGQGVAPGTAEYERMRAVARKTRGQSKIEIFRLLLGGDERRARAANETFEEAYGLLVDEGAVTPVPGAAEAIETLRAAGVKVALMTGFARATQEAIIDAVGWRGLVDLALSPAEVGRGRPYPDLVLVAALRLGVDDVRRVAVVGDTPLDMIAGGRAGAGLVAGVLTGGCDRPTLLAAGATHVIGSVGELPSLLDVEQRRPVEQRQSAARSLA</sequence>
<gene>
    <name evidence="1" type="ORF">HC031_27330</name>
</gene>